<feature type="transmembrane region" description="Helical" evidence="1">
    <location>
        <begin position="156"/>
        <end position="178"/>
    </location>
</feature>
<keyword evidence="1" id="KW-0812">Transmembrane</keyword>
<feature type="transmembrane region" description="Helical" evidence="1">
    <location>
        <begin position="492"/>
        <end position="508"/>
    </location>
</feature>
<dbReference type="Pfam" id="PF14351">
    <property type="entry name" value="DUF4401"/>
    <property type="match status" value="1"/>
</dbReference>
<evidence type="ECO:0000256" key="1">
    <source>
        <dbReference type="SAM" id="Phobius"/>
    </source>
</evidence>
<keyword evidence="5" id="KW-1185">Reference proteome</keyword>
<dbReference type="AlphaFoldDB" id="A0A420WKI6"/>
<evidence type="ECO:0000313" key="4">
    <source>
        <dbReference type="EMBL" id="RKQ71527.1"/>
    </source>
</evidence>
<evidence type="ECO:0000259" key="2">
    <source>
        <dbReference type="Pfam" id="PF09925"/>
    </source>
</evidence>
<keyword evidence="1" id="KW-0472">Membrane</keyword>
<dbReference type="InParanoid" id="A0A420WKI6"/>
<comment type="caution">
    <text evidence="4">The sequence shown here is derived from an EMBL/GenBank/DDBJ whole genome shotgun (WGS) entry which is preliminary data.</text>
</comment>
<feature type="domain" description="DUF2157" evidence="2">
    <location>
        <begin position="48"/>
        <end position="156"/>
    </location>
</feature>
<sequence>MQTAHDKIESLSRNQFLTLVNCGMDVKSSFLSSLDLFRDDSEWNGWALKALFALAIGHILSGVIFFFAHNWFDLADMYKFSIVGVGFILSLTAWLHFNLDGKIPQALGIVSTVLVGVFLAIFGQVYQTPALIYTPFALWATFTLPFAALSRNLAHWTVWLVIALTAIFSYAETGLRLVGQETKAELFIATIAFLVFVMRVVFDKFLRPGRDWASALWFRVLYTAVFGAVVIYGFTTTFWGQSTFVSTILSLSYLSLVCFKLIYLYGTRSSLAELCLSTFIGFVIFVQIFFRVLLEFDLFGGVIGIFLMFLGTVGLVIGMAILFKHFASVLKASYPTHHKISGNRLEKNVSWNHISPFLSNEGIANLQYALHTKEDEAPWYVELFLAIAGVVAALFGIVFLGVFLALVFSRIRPEGGPLLLCGGNIFLLALFMRRKIKSPFTRHFFNTLLVVGFSAILFGIGFLTHNTDVVLWTAMALSGLALLSIKDRIIEFFTAGIFIGCVGFELFHHFDNRLAEIAFLTVSSLAGTFLLTRPLFGRYFASAGTAFLIAPALLGVALIHTNRIETLVGEDVFSDIGWDIKGVSLILIAFIMFWLNKDKGNISKWRPPLLVLGPLIFAMALLPFGGASALLLVLLGYIVGSRTLAIIGVLGQIYFLYMLYYDLSLSLGVKSYLLLGVGFTFLMIYLFADKISARERYL</sequence>
<feature type="transmembrane region" description="Helical" evidence="1">
    <location>
        <begin position="444"/>
        <end position="463"/>
    </location>
</feature>
<feature type="transmembrane region" description="Helical" evidence="1">
    <location>
        <begin position="539"/>
        <end position="560"/>
    </location>
</feature>
<dbReference type="Proteomes" id="UP000282211">
    <property type="component" value="Unassembled WGS sequence"/>
</dbReference>
<feature type="transmembrane region" description="Helical" evidence="1">
    <location>
        <begin position="644"/>
        <end position="660"/>
    </location>
</feature>
<feature type="transmembrane region" description="Helical" evidence="1">
    <location>
        <begin position="46"/>
        <end position="68"/>
    </location>
</feature>
<feature type="transmembrane region" description="Helical" evidence="1">
    <location>
        <begin position="383"/>
        <end position="409"/>
    </location>
</feature>
<evidence type="ECO:0000259" key="3">
    <source>
        <dbReference type="Pfam" id="PF14351"/>
    </source>
</evidence>
<dbReference type="EMBL" id="RBII01000001">
    <property type="protein sequence ID" value="RKQ71527.1"/>
    <property type="molecule type" value="Genomic_DNA"/>
</dbReference>
<reference evidence="4 5" key="1">
    <citation type="submission" date="2018-10" db="EMBL/GenBank/DDBJ databases">
        <title>Genomic Encyclopedia of Type Strains, Phase IV (KMG-IV): sequencing the most valuable type-strain genomes for metagenomic binning, comparative biology and taxonomic classification.</title>
        <authorList>
            <person name="Goeker M."/>
        </authorList>
    </citation>
    <scope>NUCLEOTIDE SEQUENCE [LARGE SCALE GENOMIC DNA]</scope>
    <source>
        <strain evidence="4 5">DSM 22008</strain>
    </source>
</reference>
<feature type="transmembrane region" description="Helical" evidence="1">
    <location>
        <begin position="298"/>
        <end position="323"/>
    </location>
</feature>
<feature type="transmembrane region" description="Helical" evidence="1">
    <location>
        <begin position="415"/>
        <end position="432"/>
    </location>
</feature>
<feature type="transmembrane region" description="Helical" evidence="1">
    <location>
        <begin position="672"/>
        <end position="688"/>
    </location>
</feature>
<name>A0A420WKI6_9PROT</name>
<feature type="transmembrane region" description="Helical" evidence="1">
    <location>
        <begin position="132"/>
        <end position="149"/>
    </location>
</feature>
<feature type="transmembrane region" description="Helical" evidence="1">
    <location>
        <begin position="580"/>
        <end position="597"/>
    </location>
</feature>
<feature type="transmembrane region" description="Helical" evidence="1">
    <location>
        <begin position="214"/>
        <end position="232"/>
    </location>
</feature>
<feature type="domain" description="DUF4401" evidence="3">
    <location>
        <begin position="378"/>
        <end position="688"/>
    </location>
</feature>
<evidence type="ECO:0000313" key="5">
    <source>
        <dbReference type="Proteomes" id="UP000282211"/>
    </source>
</evidence>
<dbReference type="Pfam" id="PF09925">
    <property type="entry name" value="DUF2157"/>
    <property type="match status" value="1"/>
</dbReference>
<keyword evidence="1" id="KW-1133">Transmembrane helix</keyword>
<organism evidence="4 5">
    <name type="scientific">Litorimonas taeanensis</name>
    <dbReference type="NCBI Taxonomy" id="568099"/>
    <lineage>
        <taxon>Bacteria</taxon>
        <taxon>Pseudomonadati</taxon>
        <taxon>Pseudomonadota</taxon>
        <taxon>Alphaproteobacteria</taxon>
        <taxon>Maricaulales</taxon>
        <taxon>Robiginitomaculaceae</taxon>
    </lineage>
</organism>
<feature type="transmembrane region" description="Helical" evidence="1">
    <location>
        <begin position="238"/>
        <end position="259"/>
    </location>
</feature>
<feature type="transmembrane region" description="Helical" evidence="1">
    <location>
        <begin position="80"/>
        <end position="99"/>
    </location>
</feature>
<feature type="transmembrane region" description="Helical" evidence="1">
    <location>
        <begin position="609"/>
        <end position="638"/>
    </location>
</feature>
<gene>
    <name evidence="4" type="ORF">DES40_0850</name>
</gene>
<feature type="transmembrane region" description="Helical" evidence="1">
    <location>
        <begin position="271"/>
        <end position="292"/>
    </location>
</feature>
<protein>
    <submittedName>
        <fullName evidence="4">Putative membrane protein</fullName>
    </submittedName>
</protein>
<dbReference type="InterPro" id="IPR025513">
    <property type="entry name" value="DUF4401"/>
</dbReference>
<dbReference type="RefSeq" id="WP_233345511.1">
    <property type="nucleotide sequence ID" value="NZ_RBII01000001.1"/>
</dbReference>
<feature type="transmembrane region" description="Helical" evidence="1">
    <location>
        <begin position="184"/>
        <end position="202"/>
    </location>
</feature>
<feature type="transmembrane region" description="Helical" evidence="1">
    <location>
        <begin position="106"/>
        <end position="126"/>
    </location>
</feature>
<proteinExistence type="predicted"/>
<feature type="transmembrane region" description="Helical" evidence="1">
    <location>
        <begin position="514"/>
        <end position="532"/>
    </location>
</feature>
<dbReference type="InterPro" id="IPR018677">
    <property type="entry name" value="DUF2157"/>
</dbReference>
<accession>A0A420WKI6</accession>